<dbReference type="InterPro" id="IPR012156">
    <property type="entry name" value="Cold_shock_CspA"/>
</dbReference>
<dbReference type="PROSITE" id="PS51857">
    <property type="entry name" value="CSD_2"/>
    <property type="match status" value="1"/>
</dbReference>
<dbReference type="Pfam" id="PF00313">
    <property type="entry name" value="CSD"/>
    <property type="match status" value="1"/>
</dbReference>
<dbReference type="Proteomes" id="UP000050425">
    <property type="component" value="Unassembled WGS sequence"/>
</dbReference>
<dbReference type="PIRSF" id="PIRSF002599">
    <property type="entry name" value="Cold_shock_A"/>
    <property type="match status" value="1"/>
</dbReference>
<comment type="caution">
    <text evidence="4">The sequence shown here is derived from an EMBL/GenBank/DDBJ whole genome shotgun (WGS) entry which is preliminary data.</text>
</comment>
<gene>
    <name evidence="4" type="ORF">ALO88_101792</name>
</gene>
<dbReference type="NCBIfam" id="NF038236">
    <property type="entry name" value="retron_eff_Se72"/>
    <property type="match status" value="1"/>
</dbReference>
<dbReference type="PATRIC" id="fig|251702.3.peg.2623"/>
<keyword evidence="2" id="KW-0963">Cytoplasm</keyword>
<comment type="subcellular location">
    <subcellularLocation>
        <location evidence="1">Cytoplasm</location>
    </subcellularLocation>
</comment>
<dbReference type="InterPro" id="IPR011129">
    <property type="entry name" value="CSD"/>
</dbReference>
<dbReference type="InterPro" id="IPR012340">
    <property type="entry name" value="NA-bd_OB-fold"/>
</dbReference>
<dbReference type="InterPro" id="IPR002059">
    <property type="entry name" value="CSP_DNA-bd"/>
</dbReference>
<dbReference type="SUPFAM" id="SSF50249">
    <property type="entry name" value="Nucleic acid-binding proteins"/>
    <property type="match status" value="1"/>
</dbReference>
<name>A0A0P9JWE4_9PSED</name>
<evidence type="ECO:0000259" key="3">
    <source>
        <dbReference type="PROSITE" id="PS51857"/>
    </source>
</evidence>
<evidence type="ECO:0000256" key="2">
    <source>
        <dbReference type="ARBA" id="ARBA00022490"/>
    </source>
</evidence>
<evidence type="ECO:0000256" key="1">
    <source>
        <dbReference type="ARBA" id="ARBA00004496"/>
    </source>
</evidence>
<dbReference type="GO" id="GO:0003676">
    <property type="term" value="F:nucleic acid binding"/>
    <property type="evidence" value="ECO:0007669"/>
    <property type="project" value="InterPro"/>
</dbReference>
<dbReference type="Gene3D" id="2.40.50.140">
    <property type="entry name" value="Nucleic acid-binding proteins"/>
    <property type="match status" value="1"/>
</dbReference>
<feature type="domain" description="CSD" evidence="3">
    <location>
        <begin position="9"/>
        <end position="72"/>
    </location>
</feature>
<protein>
    <submittedName>
        <fullName evidence="4">Cold shock domain family protein</fullName>
    </submittedName>
</protein>
<evidence type="ECO:0000313" key="5">
    <source>
        <dbReference type="Proteomes" id="UP000050425"/>
    </source>
</evidence>
<organism evidence="4 5">
    <name type="scientific">Pseudomonas syringae pv. antirrhini</name>
    <dbReference type="NCBI Taxonomy" id="251702"/>
    <lineage>
        <taxon>Bacteria</taxon>
        <taxon>Pseudomonadati</taxon>
        <taxon>Pseudomonadota</taxon>
        <taxon>Gammaproteobacteria</taxon>
        <taxon>Pseudomonadales</taxon>
        <taxon>Pseudomonadaceae</taxon>
        <taxon>Pseudomonas</taxon>
    </lineage>
</organism>
<evidence type="ECO:0000313" key="4">
    <source>
        <dbReference type="EMBL" id="KPW47033.1"/>
    </source>
</evidence>
<dbReference type="CDD" id="cd04458">
    <property type="entry name" value="CSP_CDS"/>
    <property type="match status" value="1"/>
</dbReference>
<proteinExistence type="predicted"/>
<dbReference type="EMBL" id="LJPT01000118">
    <property type="protein sequence ID" value="KPW47033.1"/>
    <property type="molecule type" value="Genomic_DNA"/>
</dbReference>
<dbReference type="GO" id="GO:0005829">
    <property type="term" value="C:cytosol"/>
    <property type="evidence" value="ECO:0007669"/>
    <property type="project" value="UniProtKB-ARBA"/>
</dbReference>
<dbReference type="AlphaFoldDB" id="A0A0P9JWE4"/>
<accession>A0A0P9JWE4</accession>
<dbReference type="SMART" id="SM00357">
    <property type="entry name" value="CSP"/>
    <property type="match status" value="1"/>
</dbReference>
<reference evidence="4 5" key="1">
    <citation type="submission" date="2015-09" db="EMBL/GenBank/DDBJ databases">
        <title>Genome announcement of multiple Pseudomonas syringae strains.</title>
        <authorList>
            <person name="Thakur S."/>
            <person name="Wang P.W."/>
            <person name="Gong Y."/>
            <person name="Weir B.S."/>
            <person name="Guttman D.S."/>
        </authorList>
    </citation>
    <scope>NUCLEOTIDE SEQUENCE [LARGE SCALE GENOMIC DNA]</scope>
    <source>
        <strain evidence="4 5">ICMP4303</strain>
    </source>
</reference>
<sequence>MNMTDDQLVDTGFVNSYDSFKGFGFIRREKGRDVFFFYDDVEDVVNGIAMGDVVRFEVHEEPKGPRAYKVVRTG</sequence>